<dbReference type="AlphaFoldDB" id="X0YHN2"/>
<gene>
    <name evidence="1" type="ORF">S01H4_06535</name>
</gene>
<evidence type="ECO:0000313" key="1">
    <source>
        <dbReference type="EMBL" id="GAG55519.1"/>
    </source>
</evidence>
<reference evidence="1" key="1">
    <citation type="journal article" date="2014" name="Front. Microbiol.">
        <title>High frequency of phylogenetically diverse reductive dehalogenase-homologous genes in deep subseafloor sedimentary metagenomes.</title>
        <authorList>
            <person name="Kawai M."/>
            <person name="Futagami T."/>
            <person name="Toyoda A."/>
            <person name="Takaki Y."/>
            <person name="Nishi S."/>
            <person name="Hori S."/>
            <person name="Arai W."/>
            <person name="Tsubouchi T."/>
            <person name="Morono Y."/>
            <person name="Uchiyama I."/>
            <person name="Ito T."/>
            <person name="Fujiyama A."/>
            <person name="Inagaki F."/>
            <person name="Takami H."/>
        </authorList>
    </citation>
    <scope>NUCLEOTIDE SEQUENCE</scope>
    <source>
        <strain evidence="1">Expedition CK06-06</strain>
    </source>
</reference>
<accession>X0YHN2</accession>
<sequence>MKDKKEKIAEEHMVQRVIDLDTGKDITGEYISQRLKELEKTADIIIDKAFQDVRKEN</sequence>
<dbReference type="EMBL" id="BART01002031">
    <property type="protein sequence ID" value="GAG55519.1"/>
    <property type="molecule type" value="Genomic_DNA"/>
</dbReference>
<name>X0YHN2_9ZZZZ</name>
<protein>
    <submittedName>
        <fullName evidence="1">Uncharacterized protein</fullName>
    </submittedName>
</protein>
<organism evidence="1">
    <name type="scientific">marine sediment metagenome</name>
    <dbReference type="NCBI Taxonomy" id="412755"/>
    <lineage>
        <taxon>unclassified sequences</taxon>
        <taxon>metagenomes</taxon>
        <taxon>ecological metagenomes</taxon>
    </lineage>
</organism>
<comment type="caution">
    <text evidence="1">The sequence shown here is derived from an EMBL/GenBank/DDBJ whole genome shotgun (WGS) entry which is preliminary data.</text>
</comment>
<proteinExistence type="predicted"/>